<evidence type="ECO:0000313" key="2">
    <source>
        <dbReference type="EMBL" id="SUZ97820.1"/>
    </source>
</evidence>
<dbReference type="PANTHER" id="PTHR10277">
    <property type="entry name" value="HOMOCITRATE SYNTHASE-RELATED"/>
    <property type="match status" value="1"/>
</dbReference>
<dbReference type="GO" id="GO:0009098">
    <property type="term" value="P:L-leucine biosynthetic process"/>
    <property type="evidence" value="ECO:0007669"/>
    <property type="project" value="TreeGrafter"/>
</dbReference>
<dbReference type="InterPro" id="IPR013785">
    <property type="entry name" value="Aldolase_TIM"/>
</dbReference>
<proteinExistence type="predicted"/>
<accession>A0A381S189</accession>
<dbReference type="SUPFAM" id="SSF51569">
    <property type="entry name" value="Aldolase"/>
    <property type="match status" value="1"/>
</dbReference>
<gene>
    <name evidence="2" type="ORF">METZ01_LOCUS50674</name>
</gene>
<dbReference type="InterPro" id="IPR000891">
    <property type="entry name" value="PYR_CT"/>
</dbReference>
<protein>
    <recommendedName>
        <fullName evidence="1">Pyruvate carboxyltransferase domain-containing protein</fullName>
    </recommendedName>
</protein>
<dbReference type="PROSITE" id="PS50991">
    <property type="entry name" value="PYR_CT"/>
    <property type="match status" value="1"/>
</dbReference>
<name>A0A381S189_9ZZZZ</name>
<organism evidence="2">
    <name type="scientific">marine metagenome</name>
    <dbReference type="NCBI Taxonomy" id="408172"/>
    <lineage>
        <taxon>unclassified sequences</taxon>
        <taxon>metagenomes</taxon>
        <taxon>ecological metagenomes</taxon>
    </lineage>
</organism>
<dbReference type="EMBL" id="UINC01002544">
    <property type="protein sequence ID" value="SUZ97820.1"/>
    <property type="molecule type" value="Genomic_DNA"/>
</dbReference>
<dbReference type="InterPro" id="IPR050073">
    <property type="entry name" value="2-IPM_HCS-like"/>
</dbReference>
<dbReference type="Gene3D" id="3.20.20.70">
    <property type="entry name" value="Aldolase class I"/>
    <property type="match status" value="1"/>
</dbReference>
<evidence type="ECO:0000259" key="1">
    <source>
        <dbReference type="PROSITE" id="PS50991"/>
    </source>
</evidence>
<dbReference type="Pfam" id="PF00682">
    <property type="entry name" value="HMGL-like"/>
    <property type="match status" value="1"/>
</dbReference>
<dbReference type="CDD" id="cd07944">
    <property type="entry name" value="DRE_TIM_HOA_like"/>
    <property type="match status" value="1"/>
</dbReference>
<feature type="domain" description="Pyruvate carboxyltransferase" evidence="1">
    <location>
        <begin position="6"/>
        <end position="260"/>
    </location>
</feature>
<sequence length="316" mass="35680">MYRKEIKVLDCTIRDGGLMNNHLFSDEIVRGVFQAVNESGVDYIELGYKADENQFKRGEYGPMKFCSEKDLENVIGDTKLNCKVSVMADIGRFDPNSVIPKSESYVDMMRVASYVKDIDKAIEFVNTLNAKGYETTINIMAVSHARERELDEALAQVEKESAANVIYLVDSFGALYSEQISYLAKKYKGAMPSREIGIHAHNNQQLAFANTIEGIIQGINYLDGTIFGIGRAAGNCPLELLLGFLKNPKFNIRPILHVLEKDFVKLRKEIEWGYTIPYMITGILDLHPRAGMKLRNSENKDEYLGFYEKLTSEGNV</sequence>
<dbReference type="AlphaFoldDB" id="A0A381S189"/>
<reference evidence="2" key="1">
    <citation type="submission" date="2018-05" db="EMBL/GenBank/DDBJ databases">
        <authorList>
            <person name="Lanie J.A."/>
            <person name="Ng W.-L."/>
            <person name="Kazmierczak K.M."/>
            <person name="Andrzejewski T.M."/>
            <person name="Davidsen T.M."/>
            <person name="Wayne K.J."/>
            <person name="Tettelin H."/>
            <person name="Glass J.I."/>
            <person name="Rusch D."/>
            <person name="Podicherti R."/>
            <person name="Tsui H.-C.T."/>
            <person name="Winkler M.E."/>
        </authorList>
    </citation>
    <scope>NUCLEOTIDE SEQUENCE</scope>
</reference>
<dbReference type="PANTHER" id="PTHR10277:SF9">
    <property type="entry name" value="2-ISOPROPYLMALATE SYNTHASE 1, CHLOROPLASTIC-RELATED"/>
    <property type="match status" value="1"/>
</dbReference>
<dbReference type="GO" id="GO:0003852">
    <property type="term" value="F:2-isopropylmalate synthase activity"/>
    <property type="evidence" value="ECO:0007669"/>
    <property type="project" value="TreeGrafter"/>
</dbReference>